<protein>
    <recommendedName>
        <fullName evidence="3">Transposase</fullName>
    </recommendedName>
</protein>
<evidence type="ECO:0000313" key="2">
    <source>
        <dbReference type="Proteomes" id="UP001642360"/>
    </source>
</evidence>
<sequence>MKLARVCGMIIKTGLNWVSLQRPIKPSPTEGYVPWSMDTNLNKAANALVVKQTPTTWAGRWA</sequence>
<keyword evidence="2" id="KW-1185">Reference proteome</keyword>
<dbReference type="AlphaFoldDB" id="A0ABC8SU90"/>
<dbReference type="EMBL" id="CAUOFW020003569">
    <property type="protein sequence ID" value="CAK9160739.1"/>
    <property type="molecule type" value="Genomic_DNA"/>
</dbReference>
<name>A0ABC8SU90_9AQUA</name>
<gene>
    <name evidence="1" type="ORF">ILEXP_LOCUS29520</name>
</gene>
<reference evidence="1 2" key="1">
    <citation type="submission" date="2024-02" db="EMBL/GenBank/DDBJ databases">
        <authorList>
            <person name="Vignale AGUSTIN F."/>
            <person name="Sosa J E."/>
            <person name="Modenutti C."/>
        </authorList>
    </citation>
    <scope>NUCLEOTIDE SEQUENCE [LARGE SCALE GENOMIC DNA]</scope>
</reference>
<comment type="caution">
    <text evidence="1">The sequence shown here is derived from an EMBL/GenBank/DDBJ whole genome shotgun (WGS) entry which is preliminary data.</text>
</comment>
<dbReference type="Proteomes" id="UP001642360">
    <property type="component" value="Unassembled WGS sequence"/>
</dbReference>
<proteinExistence type="predicted"/>
<organism evidence="1 2">
    <name type="scientific">Ilex paraguariensis</name>
    <name type="common">yerba mate</name>
    <dbReference type="NCBI Taxonomy" id="185542"/>
    <lineage>
        <taxon>Eukaryota</taxon>
        <taxon>Viridiplantae</taxon>
        <taxon>Streptophyta</taxon>
        <taxon>Embryophyta</taxon>
        <taxon>Tracheophyta</taxon>
        <taxon>Spermatophyta</taxon>
        <taxon>Magnoliopsida</taxon>
        <taxon>eudicotyledons</taxon>
        <taxon>Gunneridae</taxon>
        <taxon>Pentapetalae</taxon>
        <taxon>asterids</taxon>
        <taxon>campanulids</taxon>
        <taxon>Aquifoliales</taxon>
        <taxon>Aquifoliaceae</taxon>
        <taxon>Ilex</taxon>
    </lineage>
</organism>
<evidence type="ECO:0000313" key="1">
    <source>
        <dbReference type="EMBL" id="CAK9160739.1"/>
    </source>
</evidence>
<evidence type="ECO:0008006" key="3">
    <source>
        <dbReference type="Google" id="ProtNLM"/>
    </source>
</evidence>
<accession>A0ABC8SU90</accession>